<feature type="non-terminal residue" evidence="1">
    <location>
        <position position="1"/>
    </location>
</feature>
<reference evidence="1" key="1">
    <citation type="journal article" date="2014" name="Front. Microbiol.">
        <title>High frequency of phylogenetically diverse reductive dehalogenase-homologous genes in deep subseafloor sedimentary metagenomes.</title>
        <authorList>
            <person name="Kawai M."/>
            <person name="Futagami T."/>
            <person name="Toyoda A."/>
            <person name="Takaki Y."/>
            <person name="Nishi S."/>
            <person name="Hori S."/>
            <person name="Arai W."/>
            <person name="Tsubouchi T."/>
            <person name="Morono Y."/>
            <person name="Uchiyama I."/>
            <person name="Ito T."/>
            <person name="Fujiyama A."/>
            <person name="Inagaki F."/>
            <person name="Takami H."/>
        </authorList>
    </citation>
    <scope>NUCLEOTIDE SEQUENCE</scope>
    <source>
        <strain evidence="1">Expedition CK06-06</strain>
    </source>
</reference>
<accession>X1CXP9</accession>
<evidence type="ECO:0008006" key="2">
    <source>
        <dbReference type="Google" id="ProtNLM"/>
    </source>
</evidence>
<dbReference type="EMBL" id="BART01030019">
    <property type="protein sequence ID" value="GAH13281.1"/>
    <property type="molecule type" value="Genomic_DNA"/>
</dbReference>
<organism evidence="1">
    <name type="scientific">marine sediment metagenome</name>
    <dbReference type="NCBI Taxonomy" id="412755"/>
    <lineage>
        <taxon>unclassified sequences</taxon>
        <taxon>metagenomes</taxon>
        <taxon>ecological metagenomes</taxon>
    </lineage>
</organism>
<protein>
    <recommendedName>
        <fullName evidence="2">PepSY domain-containing protein</fullName>
    </recommendedName>
</protein>
<name>X1CXP9_9ZZZZ</name>
<gene>
    <name evidence="1" type="ORF">S01H4_52523</name>
</gene>
<dbReference type="AlphaFoldDB" id="X1CXP9"/>
<evidence type="ECO:0000313" key="1">
    <source>
        <dbReference type="EMBL" id="GAH13281.1"/>
    </source>
</evidence>
<proteinExistence type="predicted"/>
<comment type="caution">
    <text evidence="1">The sequence shown here is derived from an EMBL/GenBank/DDBJ whole genome shotgun (WGS) entry which is preliminary data.</text>
</comment>
<sequence length="54" mass="5942">IISPESDVFPIKPTPQNPCWIVRSIDNNKITVTIIDAINGKVLGYGVPPPRNDK</sequence>